<dbReference type="PANTHER" id="PTHR46594">
    <property type="entry name" value="P-TYPE CATION-TRANSPORTING ATPASE"/>
    <property type="match status" value="1"/>
</dbReference>
<proteinExistence type="predicted"/>
<sequence>MEKATIQVKGMSCNHCVSAVEGSVAKLDGVRSVEVNLAEGTVVVDFEANSVSLHSIKEEIEDQGYDVV</sequence>
<dbReference type="Gene3D" id="3.30.70.100">
    <property type="match status" value="1"/>
</dbReference>
<dbReference type="PROSITE" id="PS01047">
    <property type="entry name" value="HMA_1"/>
    <property type="match status" value="1"/>
</dbReference>
<keyword evidence="5" id="KW-0186">Copper</keyword>
<dbReference type="EMBL" id="JRJU01000009">
    <property type="protein sequence ID" value="KHF40423.1"/>
    <property type="molecule type" value="Genomic_DNA"/>
</dbReference>
<dbReference type="PROSITE" id="PS50846">
    <property type="entry name" value="HMA_2"/>
    <property type="match status" value="1"/>
</dbReference>
<dbReference type="InterPro" id="IPR000428">
    <property type="entry name" value="Cu-bd"/>
</dbReference>
<dbReference type="PRINTS" id="PR00944">
    <property type="entry name" value="CUEXPORT"/>
</dbReference>
<dbReference type="PANTHER" id="PTHR46594:SF4">
    <property type="entry name" value="P-TYPE CATION-TRANSPORTING ATPASE"/>
    <property type="match status" value="1"/>
</dbReference>
<evidence type="ECO:0000256" key="6">
    <source>
        <dbReference type="ARBA" id="ARBA00023186"/>
    </source>
</evidence>
<dbReference type="AlphaFoldDB" id="A0A0B0ICZ2"/>
<dbReference type="Pfam" id="PF00403">
    <property type="entry name" value="HMA"/>
    <property type="match status" value="1"/>
</dbReference>
<dbReference type="CDD" id="cd00371">
    <property type="entry name" value="HMA"/>
    <property type="match status" value="1"/>
</dbReference>
<evidence type="ECO:0000259" key="7">
    <source>
        <dbReference type="PROSITE" id="PS50846"/>
    </source>
</evidence>
<evidence type="ECO:0000256" key="3">
    <source>
        <dbReference type="ARBA" id="ARBA00022490"/>
    </source>
</evidence>
<dbReference type="OrthoDB" id="9813965at2"/>
<organism evidence="8 9">
    <name type="scientific">Halalkalibacter okhensis</name>
    <dbReference type="NCBI Taxonomy" id="333138"/>
    <lineage>
        <taxon>Bacteria</taxon>
        <taxon>Bacillati</taxon>
        <taxon>Bacillota</taxon>
        <taxon>Bacilli</taxon>
        <taxon>Bacillales</taxon>
        <taxon>Bacillaceae</taxon>
        <taxon>Halalkalibacter</taxon>
    </lineage>
</organism>
<dbReference type="NCBIfam" id="NF033795">
    <property type="entry name" value="chaper_CopZ_Bs"/>
    <property type="match status" value="1"/>
</dbReference>
<dbReference type="GO" id="GO:0005507">
    <property type="term" value="F:copper ion binding"/>
    <property type="evidence" value="ECO:0007669"/>
    <property type="project" value="InterPro"/>
</dbReference>
<dbReference type="GO" id="GO:0006825">
    <property type="term" value="P:copper ion transport"/>
    <property type="evidence" value="ECO:0007669"/>
    <property type="project" value="InterPro"/>
</dbReference>
<accession>A0A0B0ICZ2</accession>
<dbReference type="Proteomes" id="UP000030832">
    <property type="component" value="Unassembled WGS sequence"/>
</dbReference>
<evidence type="ECO:0000256" key="4">
    <source>
        <dbReference type="ARBA" id="ARBA00022723"/>
    </source>
</evidence>
<dbReference type="NCBIfam" id="TIGR00003">
    <property type="entry name" value="copper ion binding protein"/>
    <property type="match status" value="1"/>
</dbReference>
<evidence type="ECO:0000256" key="1">
    <source>
        <dbReference type="ARBA" id="ARBA00004496"/>
    </source>
</evidence>
<dbReference type="GO" id="GO:0005737">
    <property type="term" value="C:cytoplasm"/>
    <property type="evidence" value="ECO:0007669"/>
    <property type="project" value="UniProtKB-SubCell"/>
</dbReference>
<dbReference type="InterPro" id="IPR006122">
    <property type="entry name" value="HMA_Cu_ion-bd"/>
</dbReference>
<dbReference type="RefSeq" id="WP_034628172.1">
    <property type="nucleotide sequence ID" value="NZ_JRJU01000009.1"/>
</dbReference>
<dbReference type="InterPro" id="IPR017969">
    <property type="entry name" value="Heavy-metal-associated_CS"/>
</dbReference>
<keyword evidence="4" id="KW-0479">Metal-binding</keyword>
<protein>
    <recommendedName>
        <fullName evidence="2">Copper chaperone CopZ</fullName>
    </recommendedName>
</protein>
<dbReference type="InterPro" id="IPR049740">
    <property type="entry name" value="CopZ"/>
</dbReference>
<keyword evidence="6" id="KW-0143">Chaperone</keyword>
<comment type="subcellular location">
    <subcellularLocation>
        <location evidence="1">Cytoplasm</location>
    </subcellularLocation>
</comment>
<dbReference type="FunFam" id="3.30.70.100:FF:000043">
    <property type="entry name" value="Copper-transporting ATPase 2"/>
    <property type="match status" value="1"/>
</dbReference>
<reference evidence="8 9" key="1">
    <citation type="submission" date="2014-09" db="EMBL/GenBank/DDBJ databases">
        <title>Genome sequencing and annotation of Bacillus Okhensis strain Kh10-101T.</title>
        <authorList>
            <person name="Prakash J.S."/>
        </authorList>
    </citation>
    <scope>NUCLEOTIDE SEQUENCE [LARGE SCALE GENOMIC DNA]</scope>
    <source>
        <strain evidence="9">Kh10-101T</strain>
    </source>
</reference>
<dbReference type="STRING" id="333138.LQ50_09115"/>
<dbReference type="eggNOG" id="COG2608">
    <property type="taxonomic scope" value="Bacteria"/>
</dbReference>
<evidence type="ECO:0000256" key="2">
    <source>
        <dbReference type="ARBA" id="ARBA00015313"/>
    </source>
</evidence>
<comment type="caution">
    <text evidence="8">The sequence shown here is derived from an EMBL/GenBank/DDBJ whole genome shotgun (WGS) entry which is preliminary data.</text>
</comment>
<dbReference type="SUPFAM" id="SSF55008">
    <property type="entry name" value="HMA, heavy metal-associated domain"/>
    <property type="match status" value="1"/>
</dbReference>
<dbReference type="InterPro" id="IPR006121">
    <property type="entry name" value="HMA_dom"/>
</dbReference>
<gene>
    <name evidence="8" type="ORF">LQ50_09115</name>
</gene>
<feature type="domain" description="HMA" evidence="7">
    <location>
        <begin position="2"/>
        <end position="68"/>
    </location>
</feature>
<evidence type="ECO:0000313" key="9">
    <source>
        <dbReference type="Proteomes" id="UP000030832"/>
    </source>
</evidence>
<evidence type="ECO:0000313" key="8">
    <source>
        <dbReference type="EMBL" id="KHF40423.1"/>
    </source>
</evidence>
<keyword evidence="9" id="KW-1185">Reference proteome</keyword>
<name>A0A0B0ICZ2_9BACI</name>
<dbReference type="InterPro" id="IPR036163">
    <property type="entry name" value="HMA_dom_sf"/>
</dbReference>
<keyword evidence="3" id="KW-0963">Cytoplasm</keyword>
<evidence type="ECO:0000256" key="5">
    <source>
        <dbReference type="ARBA" id="ARBA00023008"/>
    </source>
</evidence>